<name>A0ABS5AB66_9PSEU</name>
<dbReference type="Proteomes" id="UP001519363">
    <property type="component" value="Unassembled WGS sequence"/>
</dbReference>
<dbReference type="RefSeq" id="WP_086789400.1">
    <property type="nucleotide sequence ID" value="NZ_JAGIOO010000001.1"/>
</dbReference>
<dbReference type="EMBL" id="JAGIOO010000001">
    <property type="protein sequence ID" value="MBP2473823.1"/>
    <property type="molecule type" value="Genomic_DNA"/>
</dbReference>
<protein>
    <submittedName>
        <fullName evidence="1">Uncharacterized protein</fullName>
    </submittedName>
</protein>
<proteinExistence type="predicted"/>
<evidence type="ECO:0000313" key="1">
    <source>
        <dbReference type="EMBL" id="MBP2473823.1"/>
    </source>
</evidence>
<sequence length="139" mass="15303">MSETFLDRLAGVAQEPLFLDPADRDRELRENTWWLTTDEAERAHLDVTTLVAVLGELAGRLAERAAAQLAAAPVTFFAWYEELARQLRCSTGSCAPSELPFQGRVVPVTAETVVSAFFGEQDLAEKKRTGIAAWVVPLI</sequence>
<gene>
    <name evidence="1" type="ORF">JOF53_002695</name>
</gene>
<evidence type="ECO:0000313" key="2">
    <source>
        <dbReference type="Proteomes" id="UP001519363"/>
    </source>
</evidence>
<organism evidence="1 2">
    <name type="scientific">Crossiella equi</name>
    <dbReference type="NCBI Taxonomy" id="130796"/>
    <lineage>
        <taxon>Bacteria</taxon>
        <taxon>Bacillati</taxon>
        <taxon>Actinomycetota</taxon>
        <taxon>Actinomycetes</taxon>
        <taxon>Pseudonocardiales</taxon>
        <taxon>Pseudonocardiaceae</taxon>
        <taxon>Crossiella</taxon>
    </lineage>
</organism>
<keyword evidence="2" id="KW-1185">Reference proteome</keyword>
<comment type="caution">
    <text evidence="1">The sequence shown here is derived from an EMBL/GenBank/DDBJ whole genome shotgun (WGS) entry which is preliminary data.</text>
</comment>
<reference evidence="1 2" key="1">
    <citation type="submission" date="2021-03" db="EMBL/GenBank/DDBJ databases">
        <title>Sequencing the genomes of 1000 actinobacteria strains.</title>
        <authorList>
            <person name="Klenk H.-P."/>
        </authorList>
    </citation>
    <scope>NUCLEOTIDE SEQUENCE [LARGE SCALE GENOMIC DNA]</scope>
    <source>
        <strain evidence="1 2">DSM 44580</strain>
    </source>
</reference>
<accession>A0ABS5AB66</accession>